<comment type="caution">
    <text evidence="2">The sequence shown here is derived from an EMBL/GenBank/DDBJ whole genome shotgun (WGS) entry which is preliminary data.</text>
</comment>
<accession>A0A6A3VGB5</accession>
<evidence type="ECO:0000313" key="2">
    <source>
        <dbReference type="EMBL" id="KAE9164767.1"/>
    </source>
</evidence>
<feature type="non-terminal residue" evidence="2">
    <location>
        <position position="173"/>
    </location>
</feature>
<evidence type="ECO:0000313" key="3">
    <source>
        <dbReference type="Proteomes" id="UP000440367"/>
    </source>
</evidence>
<evidence type="ECO:0000256" key="1">
    <source>
        <dbReference type="SAM" id="MobiDB-lite"/>
    </source>
</evidence>
<feature type="region of interest" description="Disordered" evidence="1">
    <location>
        <begin position="1"/>
        <end position="93"/>
    </location>
</feature>
<sequence>MARSRKTAIILKQMKEKEEAEARAKQQQQTNSAGAGEDGVEEDAEDENAEVAEYAEEDAEEEEEEDAGDVEEGDGNCGSGSEKRKRTHSDEDIDLHYVPALKKHHRSWKAFDAYLKKYSDRTSTKMVVNETLKVSLRNRRIKAQKQYKGRPPAEIPQVLESVDPFQRVYICTH</sequence>
<protein>
    <submittedName>
        <fullName evidence="2">Uncharacterized protein</fullName>
    </submittedName>
</protein>
<gene>
    <name evidence="2" type="ORF">PF002_g31523</name>
</gene>
<feature type="compositionally biased region" description="Acidic residues" evidence="1">
    <location>
        <begin position="38"/>
        <end position="74"/>
    </location>
</feature>
<feature type="compositionally biased region" description="Basic and acidic residues" evidence="1">
    <location>
        <begin position="13"/>
        <end position="24"/>
    </location>
</feature>
<dbReference type="AlphaFoldDB" id="A0A6A3VGB5"/>
<name>A0A6A3VGB5_9STRA</name>
<dbReference type="Proteomes" id="UP000440367">
    <property type="component" value="Unassembled WGS sequence"/>
</dbReference>
<proteinExistence type="predicted"/>
<dbReference type="EMBL" id="QXGD01005863">
    <property type="protein sequence ID" value="KAE9164767.1"/>
    <property type="molecule type" value="Genomic_DNA"/>
</dbReference>
<feature type="compositionally biased region" description="Low complexity" evidence="1">
    <location>
        <begin position="25"/>
        <end position="35"/>
    </location>
</feature>
<reference evidence="2 3" key="1">
    <citation type="submission" date="2018-08" db="EMBL/GenBank/DDBJ databases">
        <title>Genomic investigation of the strawberry pathogen Phytophthora fragariae indicates pathogenicity is determined by transcriptional variation in three key races.</title>
        <authorList>
            <person name="Adams T.M."/>
            <person name="Armitage A.D."/>
            <person name="Sobczyk M.K."/>
            <person name="Bates H.J."/>
            <person name="Dunwell J.M."/>
            <person name="Nellist C.F."/>
            <person name="Harrison R.J."/>
        </authorList>
    </citation>
    <scope>NUCLEOTIDE SEQUENCE [LARGE SCALE GENOMIC DNA]</scope>
    <source>
        <strain evidence="2 3">BC-1</strain>
    </source>
</reference>
<organism evidence="2 3">
    <name type="scientific">Phytophthora fragariae</name>
    <dbReference type="NCBI Taxonomy" id="53985"/>
    <lineage>
        <taxon>Eukaryota</taxon>
        <taxon>Sar</taxon>
        <taxon>Stramenopiles</taxon>
        <taxon>Oomycota</taxon>
        <taxon>Peronosporomycetes</taxon>
        <taxon>Peronosporales</taxon>
        <taxon>Peronosporaceae</taxon>
        <taxon>Phytophthora</taxon>
    </lineage>
</organism>